<dbReference type="EMBL" id="JAUQTA010000001">
    <property type="protein sequence ID" value="MDO7868324.1"/>
    <property type="molecule type" value="Genomic_DNA"/>
</dbReference>
<feature type="domain" description="Sulfatase N-terminal" evidence="7">
    <location>
        <begin position="59"/>
        <end position="423"/>
    </location>
</feature>
<accession>A0ABT9B0E8</accession>
<sequence>MARARTLVAVSAAILAVATSAQALDSADAARHHGAPAALARPGAGTPVLPPVPPRVPKPNILLVMTDDMRADDLKWMPRTRAFFAEHGTDFRNSFAPTPLCCPNRASYLSGKYAHNHHVWWHESPWGYGAFDDSHTIGGALQAAGYQTGYVGKYLNRYGIAAPKADPTAAPWTYVPNGWDDWRATPDAVPVPMSNPLWGSTYNYFATTVNDNGTLEGHQGEYNSTVLVDEGLDVLQQFEGTGKPWYLQLNSLAPHHGDPVESDDPDPSLMQTPARPDWVKGRFDAEIPRGLGVPVDGQPEKDVSDKARITRRMKPLTDSDRSDILALSRQRAETLYAFDRQLGRVLRELERAGQLDHTIVAFTSDNGYMEGEHRWRSGKVIGFEPSYRVPLLIAGPGVPEGAQEVMPVNTVNLSASVLDWAGAHLAGADGQPFDDTIGTGRGWDHALGYEAYFPSIRNRHDVPGFEHGDASAVGIRTAQYFYVRYSNGQEELFDLRHDPVELSSVAADPAYADVKAELRGLWDRFHHCHGDGCDIPLPASLATDAATTRELTDLMETETARYYGR</sequence>
<comment type="similarity">
    <text evidence="1">Belongs to the sulfatase family.</text>
</comment>
<evidence type="ECO:0000256" key="6">
    <source>
        <dbReference type="SAM" id="SignalP"/>
    </source>
</evidence>
<keyword evidence="3" id="KW-0378">Hydrolase</keyword>
<organism evidence="8 9">
    <name type="scientific">Nocardioides jiangxiensis</name>
    <dbReference type="NCBI Taxonomy" id="3064524"/>
    <lineage>
        <taxon>Bacteria</taxon>
        <taxon>Bacillati</taxon>
        <taxon>Actinomycetota</taxon>
        <taxon>Actinomycetes</taxon>
        <taxon>Propionibacteriales</taxon>
        <taxon>Nocardioidaceae</taxon>
        <taxon>Nocardioides</taxon>
    </lineage>
</organism>
<feature type="signal peptide" evidence="6">
    <location>
        <begin position="1"/>
        <end position="23"/>
    </location>
</feature>
<keyword evidence="2 6" id="KW-0732">Signal</keyword>
<dbReference type="PANTHER" id="PTHR43108:SF8">
    <property type="entry name" value="SD21168P"/>
    <property type="match status" value="1"/>
</dbReference>
<dbReference type="Proteomes" id="UP001233314">
    <property type="component" value="Unassembled WGS sequence"/>
</dbReference>
<evidence type="ECO:0000313" key="9">
    <source>
        <dbReference type="Proteomes" id="UP001233314"/>
    </source>
</evidence>
<dbReference type="InterPro" id="IPR000917">
    <property type="entry name" value="Sulfatase_N"/>
</dbReference>
<dbReference type="SUPFAM" id="SSF53649">
    <property type="entry name" value="Alkaline phosphatase-like"/>
    <property type="match status" value="1"/>
</dbReference>
<keyword evidence="9" id="KW-1185">Reference proteome</keyword>
<evidence type="ECO:0000256" key="5">
    <source>
        <dbReference type="SAM" id="MobiDB-lite"/>
    </source>
</evidence>
<evidence type="ECO:0000256" key="1">
    <source>
        <dbReference type="ARBA" id="ARBA00008779"/>
    </source>
</evidence>
<dbReference type="RefSeq" id="WP_305027698.1">
    <property type="nucleotide sequence ID" value="NZ_JAUQTA010000001.1"/>
</dbReference>
<reference evidence="8 9" key="1">
    <citation type="submission" date="2023-07" db="EMBL/GenBank/DDBJ databases">
        <title>Nocardioides sp. nov WY-20 isolated from soil.</title>
        <authorList>
            <person name="Liu B."/>
            <person name="Wan Y."/>
        </authorList>
    </citation>
    <scope>NUCLEOTIDE SEQUENCE [LARGE SCALE GENOMIC DNA]</scope>
    <source>
        <strain evidence="8 9">WY-20</strain>
    </source>
</reference>
<dbReference type="InterPro" id="IPR024607">
    <property type="entry name" value="Sulfatase_CS"/>
</dbReference>
<name>A0ABT9B0E8_9ACTN</name>
<dbReference type="InterPro" id="IPR017850">
    <property type="entry name" value="Alkaline_phosphatase_core_sf"/>
</dbReference>
<dbReference type="PROSITE" id="PS00149">
    <property type="entry name" value="SULFATASE_2"/>
    <property type="match status" value="1"/>
</dbReference>
<evidence type="ECO:0000256" key="2">
    <source>
        <dbReference type="ARBA" id="ARBA00022729"/>
    </source>
</evidence>
<feature type="region of interest" description="Disordered" evidence="5">
    <location>
        <begin position="256"/>
        <end position="275"/>
    </location>
</feature>
<keyword evidence="4" id="KW-0325">Glycoprotein</keyword>
<gene>
    <name evidence="8" type="ORF">Q5722_08070</name>
</gene>
<evidence type="ECO:0000313" key="8">
    <source>
        <dbReference type="EMBL" id="MDO7868324.1"/>
    </source>
</evidence>
<evidence type="ECO:0000256" key="4">
    <source>
        <dbReference type="ARBA" id="ARBA00023180"/>
    </source>
</evidence>
<proteinExistence type="inferred from homology"/>
<evidence type="ECO:0000256" key="3">
    <source>
        <dbReference type="ARBA" id="ARBA00022801"/>
    </source>
</evidence>
<comment type="caution">
    <text evidence="8">The sequence shown here is derived from an EMBL/GenBank/DDBJ whole genome shotgun (WGS) entry which is preliminary data.</text>
</comment>
<dbReference type="Pfam" id="PF00884">
    <property type="entry name" value="Sulfatase"/>
    <property type="match status" value="1"/>
</dbReference>
<feature type="chain" id="PRO_5045723589" evidence="6">
    <location>
        <begin position="24"/>
        <end position="565"/>
    </location>
</feature>
<evidence type="ECO:0000259" key="7">
    <source>
        <dbReference type="Pfam" id="PF00884"/>
    </source>
</evidence>
<dbReference type="Gene3D" id="3.40.720.10">
    <property type="entry name" value="Alkaline Phosphatase, subunit A"/>
    <property type="match status" value="1"/>
</dbReference>
<protein>
    <submittedName>
        <fullName evidence="8">Sulfatase-like hydrolase/transferase</fullName>
    </submittedName>
</protein>
<dbReference type="PANTHER" id="PTHR43108">
    <property type="entry name" value="N-ACETYLGLUCOSAMINE-6-SULFATASE FAMILY MEMBER"/>
    <property type="match status" value="1"/>
</dbReference>